<dbReference type="PANTHER" id="PTHR46663:SF2">
    <property type="entry name" value="GGDEF DOMAIN-CONTAINING PROTEIN"/>
    <property type="match status" value="1"/>
</dbReference>
<dbReference type="InterPro" id="IPR000160">
    <property type="entry name" value="GGDEF_dom"/>
</dbReference>
<dbReference type="EMBL" id="MXAV01000040">
    <property type="protein sequence ID" value="PKY10161.1"/>
    <property type="molecule type" value="Genomic_DNA"/>
</dbReference>
<dbReference type="Pfam" id="PF00990">
    <property type="entry name" value="GGDEF"/>
    <property type="match status" value="1"/>
</dbReference>
<dbReference type="OrthoDB" id="9813903at2"/>
<dbReference type="RefSeq" id="WP_101538282.1">
    <property type="nucleotide sequence ID" value="NZ_MXAV01000040.1"/>
</dbReference>
<dbReference type="AlphaFoldDB" id="A0A2I1DJW1"/>
<dbReference type="NCBIfam" id="TIGR00254">
    <property type="entry name" value="GGDEF"/>
    <property type="match status" value="1"/>
</dbReference>
<dbReference type="FunFam" id="3.30.70.270:FF:000001">
    <property type="entry name" value="Diguanylate cyclase domain protein"/>
    <property type="match status" value="1"/>
</dbReference>
<evidence type="ECO:0000313" key="3">
    <source>
        <dbReference type="Proteomes" id="UP000234329"/>
    </source>
</evidence>
<dbReference type="GO" id="GO:0003824">
    <property type="term" value="F:catalytic activity"/>
    <property type="evidence" value="ECO:0007669"/>
    <property type="project" value="UniProtKB-ARBA"/>
</dbReference>
<evidence type="ECO:0000259" key="1">
    <source>
        <dbReference type="PROSITE" id="PS50887"/>
    </source>
</evidence>
<comment type="caution">
    <text evidence="2">The sequence shown here is derived from an EMBL/GenBank/DDBJ whole genome shotgun (WGS) entry which is preliminary data.</text>
</comment>
<dbReference type="InterPro" id="IPR043128">
    <property type="entry name" value="Rev_trsase/Diguanyl_cyclase"/>
</dbReference>
<dbReference type="InterPro" id="IPR029787">
    <property type="entry name" value="Nucleotide_cyclase"/>
</dbReference>
<gene>
    <name evidence="2" type="ORF">B1757_10560</name>
</gene>
<dbReference type="PANTHER" id="PTHR46663">
    <property type="entry name" value="DIGUANYLATE CYCLASE DGCT-RELATED"/>
    <property type="match status" value="1"/>
</dbReference>
<organism evidence="2 3">
    <name type="scientific">Acidithiobacillus marinus</name>
    <dbReference type="NCBI Taxonomy" id="187490"/>
    <lineage>
        <taxon>Bacteria</taxon>
        <taxon>Pseudomonadati</taxon>
        <taxon>Pseudomonadota</taxon>
        <taxon>Acidithiobacillia</taxon>
        <taxon>Acidithiobacillales</taxon>
        <taxon>Acidithiobacillaceae</taxon>
        <taxon>Acidithiobacillus</taxon>
    </lineage>
</organism>
<feature type="domain" description="GGDEF" evidence="1">
    <location>
        <begin position="455"/>
        <end position="591"/>
    </location>
</feature>
<accession>A0A2I1DJW1</accession>
<sequence length="600" mass="67405">MDTSYRGWSIADDSVFHTSLSVPYRSLDGAKGVIVFFLPKHAEFVSPNHALWSRLADDFAVYMERRKNAVDVSRISSYQLAVVDLLKDVLEVKDISAARNLVLTILTTRAESCCAWITAVGQQENSLTRSLLAARGNMPDATLRHWLENTPVGQRWLDETIQRMSARGHAFIDSVRSHSRLEAWCDTQADMKKIAVIGAWPLWNEAGLQAVLFVGSHDPDYFSTHMQVFLHQLAEILHMAEQQLLNKSEIIRRTRLYQALLDEADAVLKMQSEQPLIEEICRRLVDSTLFEAAWLVRPDKNDCLMTLAVVSSIPRANNQQSDELTTESAQNLLWHVWKTGQGVFPSPPLRIKDASTFNFPMAVLPVLRGSRIWGILAVRCPRVEYFSADVNTLLQRIVSLLGRGLDEMDLKKQLANEQHRQSWLASHDALTGLNNRRGLDAFFAHAVLRAQRNKMLLAVMIIDLDDFKPVNDTYGHEAGDLLLVKLAEALQAAVRSTDFLVRLGGDEFVLLLEGLHNTEDLQPILASIRRAVEMPVSLDGGIAVSVGCSAGLTLYPEDASPPDRLLRHADEALYVAKRSKQERSHYWVNYLDLPAAETDN</sequence>
<reference evidence="2 3" key="1">
    <citation type="submission" date="2017-03" db="EMBL/GenBank/DDBJ databases">
        <title>Draft genime sequence of the acidophilic sulfur-oxidizing bacterium Acidithiobacillus sp. SH, isolated from seawater.</title>
        <authorList>
            <person name="Sharmin S."/>
            <person name="Tokuhisa M."/>
            <person name="Kanao T."/>
            <person name="Kamimura K."/>
        </authorList>
    </citation>
    <scope>NUCLEOTIDE SEQUENCE [LARGE SCALE GENOMIC DNA]</scope>
    <source>
        <strain evidence="2 3">SH</strain>
    </source>
</reference>
<proteinExistence type="predicted"/>
<dbReference type="PROSITE" id="PS50887">
    <property type="entry name" value="GGDEF"/>
    <property type="match status" value="1"/>
</dbReference>
<name>A0A2I1DJW1_9PROT</name>
<dbReference type="InterPro" id="IPR029016">
    <property type="entry name" value="GAF-like_dom_sf"/>
</dbReference>
<dbReference type="Gene3D" id="3.30.450.40">
    <property type="match status" value="2"/>
</dbReference>
<dbReference type="SUPFAM" id="SSF55781">
    <property type="entry name" value="GAF domain-like"/>
    <property type="match status" value="2"/>
</dbReference>
<dbReference type="SMART" id="SM00267">
    <property type="entry name" value="GGDEF"/>
    <property type="match status" value="1"/>
</dbReference>
<protein>
    <recommendedName>
        <fullName evidence="1">GGDEF domain-containing protein</fullName>
    </recommendedName>
</protein>
<dbReference type="InParanoid" id="A0A2I1DJW1"/>
<keyword evidence="3" id="KW-1185">Reference proteome</keyword>
<dbReference type="Proteomes" id="UP000234329">
    <property type="component" value="Unassembled WGS sequence"/>
</dbReference>
<dbReference type="Gene3D" id="3.30.70.270">
    <property type="match status" value="1"/>
</dbReference>
<dbReference type="InterPro" id="IPR052163">
    <property type="entry name" value="DGC-Regulatory_Protein"/>
</dbReference>
<evidence type="ECO:0000313" key="2">
    <source>
        <dbReference type="EMBL" id="PKY10161.1"/>
    </source>
</evidence>
<dbReference type="CDD" id="cd01949">
    <property type="entry name" value="GGDEF"/>
    <property type="match status" value="1"/>
</dbReference>
<dbReference type="SUPFAM" id="SSF55073">
    <property type="entry name" value="Nucleotide cyclase"/>
    <property type="match status" value="1"/>
</dbReference>